<protein>
    <submittedName>
        <fullName evidence="1">Uncharacterized protein</fullName>
    </submittedName>
</protein>
<evidence type="ECO:0000313" key="1">
    <source>
        <dbReference type="EMBL" id="MBE9033152.1"/>
    </source>
</evidence>
<dbReference type="Proteomes" id="UP000625316">
    <property type="component" value="Unassembled WGS sequence"/>
</dbReference>
<comment type="caution">
    <text evidence="1">The sequence shown here is derived from an EMBL/GenBank/DDBJ whole genome shotgun (WGS) entry which is preliminary data.</text>
</comment>
<dbReference type="EMBL" id="JADEXQ010000157">
    <property type="protein sequence ID" value="MBE9033152.1"/>
    <property type="molecule type" value="Genomic_DNA"/>
</dbReference>
<accession>A0A928Z6L9</accession>
<organism evidence="1 2">
    <name type="scientific">Romeriopsis navalis LEGE 11480</name>
    <dbReference type="NCBI Taxonomy" id="2777977"/>
    <lineage>
        <taxon>Bacteria</taxon>
        <taxon>Bacillati</taxon>
        <taxon>Cyanobacteriota</taxon>
        <taxon>Cyanophyceae</taxon>
        <taxon>Leptolyngbyales</taxon>
        <taxon>Leptolyngbyaceae</taxon>
        <taxon>Romeriopsis</taxon>
        <taxon>Romeriopsis navalis</taxon>
    </lineage>
</organism>
<reference evidence="1" key="1">
    <citation type="submission" date="2020-10" db="EMBL/GenBank/DDBJ databases">
        <authorList>
            <person name="Castelo-Branco R."/>
            <person name="Eusebio N."/>
            <person name="Adriana R."/>
            <person name="Vieira A."/>
            <person name="Brugerolle De Fraissinette N."/>
            <person name="Rezende De Castro R."/>
            <person name="Schneider M.P."/>
            <person name="Vasconcelos V."/>
            <person name="Leao P.N."/>
        </authorList>
    </citation>
    <scope>NUCLEOTIDE SEQUENCE</scope>
    <source>
        <strain evidence="1">LEGE 11480</strain>
    </source>
</reference>
<gene>
    <name evidence="1" type="ORF">IQ266_25775</name>
</gene>
<sequence length="351" mass="40296">MEEQAAIAQRLESHAHTTRIKKLLLYATAGRWETDIDALQQVHFAPMLAQLHQLYPTQQQLRFYLYTIAANLTKSREYQQIANMLLLECTALYAVGGDTDEDEPTAFFTAQPIAQPAAPEDSMLEEQCQIAQALELMPERDRIVKLMLCLMHDTWESDLEKVNQTSIRTLIQEIWRKYASLIEVERQLVAIVQRLSKAVEYSTLATMIVQRLAPLYGLHQEEQEEQSLPLVQSLDGFDLRLEIMKFTNPLRAKILLFSLSNQRFDGSEAHWSALKRYSLESLLKKILETYAPGELGFRLMQMAQSWPEPEDYEQVVDILMRALKLPAVSRETTSTANEDDATEIRLSSVVF</sequence>
<dbReference type="AlphaFoldDB" id="A0A928Z6L9"/>
<keyword evidence="2" id="KW-1185">Reference proteome</keyword>
<dbReference type="RefSeq" id="WP_264327962.1">
    <property type="nucleotide sequence ID" value="NZ_JADEXQ010000157.1"/>
</dbReference>
<name>A0A928Z6L9_9CYAN</name>
<proteinExistence type="predicted"/>
<evidence type="ECO:0000313" key="2">
    <source>
        <dbReference type="Proteomes" id="UP000625316"/>
    </source>
</evidence>